<proteinExistence type="predicted"/>
<dbReference type="InterPro" id="IPR007372">
    <property type="entry name" value="Lipid/polyisoprenoid-bd_YceI"/>
</dbReference>
<dbReference type="Gene3D" id="2.40.128.110">
    <property type="entry name" value="Lipid/polyisoprenoid-binding, YceI-like"/>
    <property type="match status" value="1"/>
</dbReference>
<evidence type="ECO:0000313" key="3">
    <source>
        <dbReference type="Proteomes" id="UP000808337"/>
    </source>
</evidence>
<sequence length="186" mass="20917">MKKIIILFSALIAGADLCLSQPQLFVAQKGEAMFRSEAPLETIKAETKSIRGIINLETKEFAFSMKINSFIGFNSEIQRVHFLENYMEQNKYPQATFTGKFIENIPFDTPGTYSVRAKGVLVIHGIRKERILRGTITLMPGEAIMKTDFSVPLSDHDINIPKIVNQKICEQIDVSVNIEFVMGSKS</sequence>
<evidence type="ECO:0000259" key="1">
    <source>
        <dbReference type="Pfam" id="PF04264"/>
    </source>
</evidence>
<dbReference type="Pfam" id="PF04264">
    <property type="entry name" value="YceI"/>
    <property type="match status" value="1"/>
</dbReference>
<dbReference type="SUPFAM" id="SSF101874">
    <property type="entry name" value="YceI-like"/>
    <property type="match status" value="1"/>
</dbReference>
<dbReference type="AlphaFoldDB" id="A0A9D7SWY3"/>
<comment type="caution">
    <text evidence="2">The sequence shown here is derived from an EMBL/GenBank/DDBJ whole genome shotgun (WGS) entry which is preliminary data.</text>
</comment>
<protein>
    <submittedName>
        <fullName evidence="2">YceI family protein</fullName>
    </submittedName>
</protein>
<reference evidence="2 3" key="1">
    <citation type="submission" date="2020-10" db="EMBL/GenBank/DDBJ databases">
        <title>Connecting structure to function with the recovery of over 1000 high-quality activated sludge metagenome-assembled genomes encoding full-length rRNA genes using long-read sequencing.</title>
        <authorList>
            <person name="Singleton C.M."/>
            <person name="Petriglieri F."/>
            <person name="Kristensen J.M."/>
            <person name="Kirkegaard R.H."/>
            <person name="Michaelsen T.Y."/>
            <person name="Andersen M.H."/>
            <person name="Karst S.M."/>
            <person name="Dueholm M.S."/>
            <person name="Nielsen P.H."/>
            <person name="Albertsen M."/>
        </authorList>
    </citation>
    <scope>NUCLEOTIDE SEQUENCE [LARGE SCALE GENOMIC DNA]</scope>
    <source>
        <strain evidence="2">Ribe_18-Q3-R11-54_MAXAC.273</strain>
    </source>
</reference>
<evidence type="ECO:0000313" key="2">
    <source>
        <dbReference type="EMBL" id="MBK9984602.1"/>
    </source>
</evidence>
<name>A0A9D7SWY3_9BACT</name>
<accession>A0A9D7SWY3</accession>
<gene>
    <name evidence="2" type="ORF">IPP15_19935</name>
</gene>
<dbReference type="InterPro" id="IPR036761">
    <property type="entry name" value="TTHA0802/YceI-like_sf"/>
</dbReference>
<dbReference type="EMBL" id="JADKGY010000030">
    <property type="protein sequence ID" value="MBK9984602.1"/>
    <property type="molecule type" value="Genomic_DNA"/>
</dbReference>
<dbReference type="Proteomes" id="UP000808337">
    <property type="component" value="Unassembled WGS sequence"/>
</dbReference>
<feature type="domain" description="Lipid/polyisoprenoid-binding YceI-like" evidence="1">
    <location>
        <begin position="41"/>
        <end position="180"/>
    </location>
</feature>
<organism evidence="2 3">
    <name type="scientific">Candidatus Opimibacter skivensis</name>
    <dbReference type="NCBI Taxonomy" id="2982028"/>
    <lineage>
        <taxon>Bacteria</taxon>
        <taxon>Pseudomonadati</taxon>
        <taxon>Bacteroidota</taxon>
        <taxon>Saprospiria</taxon>
        <taxon>Saprospirales</taxon>
        <taxon>Saprospiraceae</taxon>
        <taxon>Candidatus Opimibacter</taxon>
    </lineage>
</organism>